<keyword evidence="1" id="KW-0472">Membrane</keyword>
<keyword evidence="1" id="KW-0812">Transmembrane</keyword>
<evidence type="ECO:0000313" key="3">
    <source>
        <dbReference type="Proteomes" id="UP000008022"/>
    </source>
</evidence>
<sequence length="197" mass="19090">MLPATLGTLTLSDYPFQLRIDVRIRGIIAVFLVVLILVIGALVGVLASGGLLPELVQLGLGVGLRGGPNPGINIVLHVEVLLDGEEVAALEGEVADAAALPAGAAGLVGVGAGDAGEREEALEAGIGVVGGGGGGGGGRSGGGWGGCGGGVGGGGVGGDGGGGRLMPWVCNAALLWTRLLAGMRTRPAVAGILPRRR</sequence>
<accession>A0A0E0QMP2</accession>
<proteinExistence type="predicted"/>
<protein>
    <submittedName>
        <fullName evidence="2">Uncharacterized protein</fullName>
    </submittedName>
</protein>
<keyword evidence="3" id="KW-1185">Reference proteome</keyword>
<evidence type="ECO:0000313" key="2">
    <source>
        <dbReference type="EnsemblPlants" id="ORUFI09G00210.1"/>
    </source>
</evidence>
<keyword evidence="1" id="KW-1133">Transmembrane helix</keyword>
<dbReference type="Gramene" id="ORUFI09G00210.1">
    <property type="protein sequence ID" value="ORUFI09G00210.1"/>
    <property type="gene ID" value="ORUFI09G00210"/>
</dbReference>
<dbReference type="AlphaFoldDB" id="A0A0E0QMP2"/>
<evidence type="ECO:0000256" key="1">
    <source>
        <dbReference type="SAM" id="Phobius"/>
    </source>
</evidence>
<reference evidence="2" key="2">
    <citation type="submission" date="2015-06" db="UniProtKB">
        <authorList>
            <consortium name="EnsemblPlants"/>
        </authorList>
    </citation>
    <scope>IDENTIFICATION</scope>
</reference>
<reference evidence="3" key="1">
    <citation type="submission" date="2013-06" db="EMBL/GenBank/DDBJ databases">
        <authorList>
            <person name="Zhao Q."/>
        </authorList>
    </citation>
    <scope>NUCLEOTIDE SEQUENCE</scope>
    <source>
        <strain evidence="3">cv. W1943</strain>
    </source>
</reference>
<dbReference type="HOGENOM" id="CLU_1386195_0_0_1"/>
<dbReference type="Proteomes" id="UP000008022">
    <property type="component" value="Unassembled WGS sequence"/>
</dbReference>
<name>A0A0E0QMP2_ORYRU</name>
<feature type="transmembrane region" description="Helical" evidence="1">
    <location>
        <begin position="27"/>
        <end position="52"/>
    </location>
</feature>
<dbReference type="EnsemblPlants" id="ORUFI09G00210.1">
    <property type="protein sequence ID" value="ORUFI09G00210.1"/>
    <property type="gene ID" value="ORUFI09G00210"/>
</dbReference>
<organism evidence="2 3">
    <name type="scientific">Oryza rufipogon</name>
    <name type="common">Brownbeard rice</name>
    <name type="synonym">Asian wild rice</name>
    <dbReference type="NCBI Taxonomy" id="4529"/>
    <lineage>
        <taxon>Eukaryota</taxon>
        <taxon>Viridiplantae</taxon>
        <taxon>Streptophyta</taxon>
        <taxon>Embryophyta</taxon>
        <taxon>Tracheophyta</taxon>
        <taxon>Spermatophyta</taxon>
        <taxon>Magnoliopsida</taxon>
        <taxon>Liliopsida</taxon>
        <taxon>Poales</taxon>
        <taxon>Poaceae</taxon>
        <taxon>BOP clade</taxon>
        <taxon>Oryzoideae</taxon>
        <taxon>Oryzeae</taxon>
        <taxon>Oryzinae</taxon>
        <taxon>Oryza</taxon>
    </lineage>
</organism>